<keyword evidence="2" id="KW-1185">Reference proteome</keyword>
<organism evidence="1 2">
    <name type="scientific">Halteria grandinella</name>
    <dbReference type="NCBI Taxonomy" id="5974"/>
    <lineage>
        <taxon>Eukaryota</taxon>
        <taxon>Sar</taxon>
        <taxon>Alveolata</taxon>
        <taxon>Ciliophora</taxon>
        <taxon>Intramacronucleata</taxon>
        <taxon>Spirotrichea</taxon>
        <taxon>Stichotrichia</taxon>
        <taxon>Sporadotrichida</taxon>
        <taxon>Halteriidae</taxon>
        <taxon>Halteria</taxon>
    </lineage>
</organism>
<evidence type="ECO:0000313" key="2">
    <source>
        <dbReference type="Proteomes" id="UP000785679"/>
    </source>
</evidence>
<dbReference type="EMBL" id="RRYP01003967">
    <property type="protein sequence ID" value="TNV83292.1"/>
    <property type="molecule type" value="Genomic_DNA"/>
</dbReference>
<accession>A0A8J8NXA2</accession>
<sequence>MKFAWYTIPPPQIHEADQKKMPSKIYYNGEKFQSPPVQPSSTNQARICFFQQSQQINSSILNIVLACLLRGCNFPNFFDLSKHMNETFFYSVTCNQ</sequence>
<name>A0A8J8NXA2_HALGN</name>
<proteinExistence type="predicted"/>
<evidence type="ECO:0000313" key="1">
    <source>
        <dbReference type="EMBL" id="TNV83292.1"/>
    </source>
</evidence>
<comment type="caution">
    <text evidence="1">The sequence shown here is derived from an EMBL/GenBank/DDBJ whole genome shotgun (WGS) entry which is preliminary data.</text>
</comment>
<reference evidence="1" key="1">
    <citation type="submission" date="2019-06" db="EMBL/GenBank/DDBJ databases">
        <authorList>
            <person name="Zheng W."/>
        </authorList>
    </citation>
    <scope>NUCLEOTIDE SEQUENCE</scope>
    <source>
        <strain evidence="1">QDHG01</strain>
    </source>
</reference>
<dbReference type="Proteomes" id="UP000785679">
    <property type="component" value="Unassembled WGS sequence"/>
</dbReference>
<gene>
    <name evidence="1" type="ORF">FGO68_gene7688</name>
</gene>
<dbReference type="AlphaFoldDB" id="A0A8J8NXA2"/>
<protein>
    <submittedName>
        <fullName evidence="1">Uncharacterized protein</fullName>
    </submittedName>
</protein>